<evidence type="ECO:0000313" key="2">
    <source>
        <dbReference type="Proteomes" id="UP000729701"/>
    </source>
</evidence>
<comment type="caution">
    <text evidence="1">The sequence shown here is derived from an EMBL/GenBank/DDBJ whole genome shotgun (WGS) entry which is preliminary data.</text>
</comment>
<accession>A0A951QUW6</accession>
<protein>
    <submittedName>
        <fullName evidence="1">Uncharacterized protein</fullName>
    </submittedName>
</protein>
<reference evidence="1" key="2">
    <citation type="journal article" date="2022" name="Microbiol. Resour. Announc.">
        <title>Metagenome Sequencing to Explore Phylogenomics of Terrestrial Cyanobacteria.</title>
        <authorList>
            <person name="Ward R.D."/>
            <person name="Stajich J.E."/>
            <person name="Johansen J.R."/>
            <person name="Huntemann M."/>
            <person name="Clum A."/>
            <person name="Foster B."/>
            <person name="Foster B."/>
            <person name="Roux S."/>
            <person name="Palaniappan K."/>
            <person name="Varghese N."/>
            <person name="Mukherjee S."/>
            <person name="Reddy T.B.K."/>
            <person name="Daum C."/>
            <person name="Copeland A."/>
            <person name="Chen I.A."/>
            <person name="Ivanova N.N."/>
            <person name="Kyrpides N.C."/>
            <person name="Shapiro N."/>
            <person name="Eloe-Fadrosh E.A."/>
            <person name="Pietrasiak N."/>
        </authorList>
    </citation>
    <scope>NUCLEOTIDE SEQUENCE</scope>
    <source>
        <strain evidence="1">GSE-NOS-MK-12-04C</strain>
    </source>
</reference>
<proteinExistence type="predicted"/>
<reference evidence="1" key="1">
    <citation type="submission" date="2021-05" db="EMBL/GenBank/DDBJ databases">
        <authorList>
            <person name="Pietrasiak N."/>
            <person name="Ward R."/>
            <person name="Stajich J.E."/>
            <person name="Kurbessoian T."/>
        </authorList>
    </citation>
    <scope>NUCLEOTIDE SEQUENCE</scope>
    <source>
        <strain evidence="1">GSE-NOS-MK-12-04C</strain>
    </source>
</reference>
<name>A0A951QUW6_9CYAN</name>
<evidence type="ECO:0000313" key="1">
    <source>
        <dbReference type="EMBL" id="MBW4671348.1"/>
    </source>
</evidence>
<dbReference type="Gene3D" id="3.40.50.2000">
    <property type="entry name" value="Glycogen Phosphorylase B"/>
    <property type="match status" value="1"/>
</dbReference>
<organism evidence="1 2">
    <name type="scientific">Cyanomargarita calcarea GSE-NOS-MK-12-04C</name>
    <dbReference type="NCBI Taxonomy" id="2839659"/>
    <lineage>
        <taxon>Bacteria</taxon>
        <taxon>Bacillati</taxon>
        <taxon>Cyanobacteriota</taxon>
        <taxon>Cyanophyceae</taxon>
        <taxon>Nostocales</taxon>
        <taxon>Cyanomargaritaceae</taxon>
        <taxon>Cyanomargarita</taxon>
    </lineage>
</organism>
<dbReference type="EMBL" id="JAHHGZ010000043">
    <property type="protein sequence ID" value="MBW4671348.1"/>
    <property type="molecule type" value="Genomic_DNA"/>
</dbReference>
<sequence>MPKALLAWEIGGGQGHLHLLSAIAHKLKDYGIEPVFALQNPKIRGLCLPGKILQAPRATMRFLDDKDDDKSYLFSDILYIFGFSTPFLFSFHFQAWRNLINLVRPSLVIADFAPVLVLAAKGIVPTVVVGNGFCIPPAVIDFPALRPFPVPAEAFRRQAEVAETVRQVTGFDAPLGELLNGDRAFIFSIPELDPYKDVRKQAEYVGIHSAPFPQNLGCEGGKFWGYLAKDWQNYSLVVDTLKPECVFDDLKIVLKGKSLAIHHAGFFTSATCLLAGIPQMVFPKDMEKWHTAKALLNLGVAISPELLTQESLVDSISCLPEITQKAQEQAEKFADWNHNFLDVVVQTCLKLAS</sequence>
<gene>
    <name evidence="1" type="ORF">KME60_28985</name>
</gene>
<dbReference type="SUPFAM" id="SSF53756">
    <property type="entry name" value="UDP-Glycosyltransferase/glycogen phosphorylase"/>
    <property type="match status" value="1"/>
</dbReference>
<dbReference type="AlphaFoldDB" id="A0A951QUW6"/>
<dbReference type="Proteomes" id="UP000729701">
    <property type="component" value="Unassembled WGS sequence"/>
</dbReference>